<dbReference type="PANTHER" id="PTHR14066">
    <property type="entry name" value="ATRIAL NATRIURETIC FACTOR PRECURSOR"/>
    <property type="match status" value="1"/>
</dbReference>
<protein>
    <recommendedName>
        <fullName evidence="12">B-type natriuretic peptide</fullName>
    </recommendedName>
</protein>
<keyword evidence="4 9" id="KW-0732">Signal</keyword>
<feature type="signal peptide" evidence="9">
    <location>
        <begin position="1"/>
        <end position="22"/>
    </location>
</feature>
<gene>
    <name evidence="10" type="ORF">AAFF_G00146810</name>
</gene>
<dbReference type="GO" id="GO:0003085">
    <property type="term" value="P:negative regulation of systemic arterial blood pressure"/>
    <property type="evidence" value="ECO:0007669"/>
    <property type="project" value="TreeGrafter"/>
</dbReference>
<reference evidence="10" key="1">
    <citation type="journal article" date="2023" name="Science">
        <title>Genome structures resolve the early diversification of teleost fishes.</title>
        <authorList>
            <person name="Parey E."/>
            <person name="Louis A."/>
            <person name="Montfort J."/>
            <person name="Bouchez O."/>
            <person name="Roques C."/>
            <person name="Iampietro C."/>
            <person name="Lluch J."/>
            <person name="Castinel A."/>
            <person name="Donnadieu C."/>
            <person name="Desvignes T."/>
            <person name="Floi Bucao C."/>
            <person name="Jouanno E."/>
            <person name="Wen M."/>
            <person name="Mejri S."/>
            <person name="Dirks R."/>
            <person name="Jansen H."/>
            <person name="Henkel C."/>
            <person name="Chen W.J."/>
            <person name="Zahm M."/>
            <person name="Cabau C."/>
            <person name="Klopp C."/>
            <person name="Thompson A.W."/>
            <person name="Robinson-Rechavi M."/>
            <person name="Braasch I."/>
            <person name="Lecointre G."/>
            <person name="Bobe J."/>
            <person name="Postlethwait J.H."/>
            <person name="Berthelot C."/>
            <person name="Roest Crollius H."/>
            <person name="Guiguen Y."/>
        </authorList>
    </citation>
    <scope>NUCLEOTIDE SEQUENCE</scope>
    <source>
        <strain evidence="10">NC1722</strain>
    </source>
</reference>
<evidence type="ECO:0000256" key="9">
    <source>
        <dbReference type="SAM" id="SignalP"/>
    </source>
</evidence>
<keyword evidence="6" id="KW-1015">Disulfide bond</keyword>
<dbReference type="GO" id="GO:0019934">
    <property type="term" value="P:cGMP-mediated signaling"/>
    <property type="evidence" value="ECO:0007669"/>
    <property type="project" value="TreeGrafter"/>
</dbReference>
<dbReference type="GO" id="GO:0097746">
    <property type="term" value="P:blood vessel diameter maintenance"/>
    <property type="evidence" value="ECO:0007669"/>
    <property type="project" value="UniProtKB-KW"/>
</dbReference>
<evidence type="ECO:0000256" key="8">
    <source>
        <dbReference type="SAM" id="MobiDB-lite"/>
    </source>
</evidence>
<dbReference type="EMBL" id="JAINUG010000201">
    <property type="protein sequence ID" value="KAJ8388063.1"/>
    <property type="molecule type" value="Genomic_DNA"/>
</dbReference>
<feature type="compositionally biased region" description="Basic and acidic residues" evidence="8">
    <location>
        <begin position="54"/>
        <end position="67"/>
    </location>
</feature>
<dbReference type="Proteomes" id="UP001221898">
    <property type="component" value="Unassembled WGS sequence"/>
</dbReference>
<feature type="chain" id="PRO_5042080362" description="B-type natriuretic peptide" evidence="9">
    <location>
        <begin position="23"/>
        <end position="133"/>
    </location>
</feature>
<dbReference type="AlphaFoldDB" id="A0AAD7W949"/>
<evidence type="ECO:0000256" key="3">
    <source>
        <dbReference type="ARBA" id="ARBA00022525"/>
    </source>
</evidence>
<dbReference type="GO" id="GO:0005615">
    <property type="term" value="C:extracellular space"/>
    <property type="evidence" value="ECO:0007669"/>
    <property type="project" value="TreeGrafter"/>
</dbReference>
<keyword evidence="3" id="KW-0964">Secreted</keyword>
<dbReference type="GO" id="GO:0006182">
    <property type="term" value="P:cGMP biosynthetic process"/>
    <property type="evidence" value="ECO:0007669"/>
    <property type="project" value="TreeGrafter"/>
</dbReference>
<comment type="subcellular location">
    <subcellularLocation>
        <location evidence="1 7">Secreted</location>
    </subcellularLocation>
</comment>
<accession>A0AAD7W949</accession>
<dbReference type="GO" id="GO:0005737">
    <property type="term" value="C:cytoplasm"/>
    <property type="evidence" value="ECO:0007669"/>
    <property type="project" value="TreeGrafter"/>
</dbReference>
<dbReference type="InterPro" id="IPR050787">
    <property type="entry name" value="Natriuretic_peptide"/>
</dbReference>
<dbReference type="GO" id="GO:0051427">
    <property type="term" value="F:hormone receptor binding"/>
    <property type="evidence" value="ECO:0007669"/>
    <property type="project" value="TreeGrafter"/>
</dbReference>
<dbReference type="InterPro" id="IPR000663">
    <property type="entry name" value="Natr_peptide"/>
</dbReference>
<dbReference type="GO" id="GO:0005179">
    <property type="term" value="F:hormone activity"/>
    <property type="evidence" value="ECO:0007669"/>
    <property type="project" value="InterPro"/>
</dbReference>
<sequence>MQPANISILCLMLFCSAQLFSAYPVYSDMWTNDDMNVLQVLLQRLEESIPESREVMPEMSENVRFEGKTSSTKENNGRPQEKMHLHAEAKEFLSAKDLKSVRSDNPSKKYSGCFGRRMDRIGSMSTLGCNTVG</sequence>
<dbReference type="PROSITE" id="PS00263">
    <property type="entry name" value="NATRIURETIC_PEPTIDE"/>
    <property type="match status" value="1"/>
</dbReference>
<dbReference type="GO" id="GO:0007218">
    <property type="term" value="P:neuropeptide signaling pathway"/>
    <property type="evidence" value="ECO:0007669"/>
    <property type="project" value="TreeGrafter"/>
</dbReference>
<evidence type="ECO:0000256" key="6">
    <source>
        <dbReference type="ARBA" id="ARBA00023157"/>
    </source>
</evidence>
<dbReference type="PANTHER" id="PTHR14066:SF10">
    <property type="entry name" value="NATRIURETIC PEPTIDES B"/>
    <property type="match status" value="1"/>
</dbReference>
<dbReference type="SMART" id="SM00183">
    <property type="entry name" value="NAT_PEP"/>
    <property type="match status" value="1"/>
</dbReference>
<evidence type="ECO:0000256" key="4">
    <source>
        <dbReference type="ARBA" id="ARBA00022729"/>
    </source>
</evidence>
<comment type="similarity">
    <text evidence="2 7">Belongs to the natriuretic peptide family.</text>
</comment>
<evidence type="ECO:0000313" key="11">
    <source>
        <dbReference type="Proteomes" id="UP001221898"/>
    </source>
</evidence>
<keyword evidence="11" id="KW-1185">Reference proteome</keyword>
<dbReference type="GO" id="GO:0007168">
    <property type="term" value="P:receptor guanylyl cyclase signaling pathway"/>
    <property type="evidence" value="ECO:0007669"/>
    <property type="project" value="TreeGrafter"/>
</dbReference>
<evidence type="ECO:0000256" key="2">
    <source>
        <dbReference type="ARBA" id="ARBA00009041"/>
    </source>
</evidence>
<dbReference type="PRINTS" id="PR00712">
    <property type="entry name" value="BNATPEPTIDE"/>
</dbReference>
<evidence type="ECO:0008006" key="12">
    <source>
        <dbReference type="Google" id="ProtNLM"/>
    </source>
</evidence>
<evidence type="ECO:0000256" key="1">
    <source>
        <dbReference type="ARBA" id="ARBA00004613"/>
    </source>
</evidence>
<organism evidence="10 11">
    <name type="scientific">Aldrovandia affinis</name>
    <dbReference type="NCBI Taxonomy" id="143900"/>
    <lineage>
        <taxon>Eukaryota</taxon>
        <taxon>Metazoa</taxon>
        <taxon>Chordata</taxon>
        <taxon>Craniata</taxon>
        <taxon>Vertebrata</taxon>
        <taxon>Euteleostomi</taxon>
        <taxon>Actinopterygii</taxon>
        <taxon>Neopterygii</taxon>
        <taxon>Teleostei</taxon>
        <taxon>Notacanthiformes</taxon>
        <taxon>Halosauridae</taxon>
        <taxon>Aldrovandia</taxon>
    </lineage>
</organism>
<dbReference type="InterPro" id="IPR002408">
    <property type="entry name" value="Natriuretic_peptide_brain"/>
</dbReference>
<evidence type="ECO:0000256" key="7">
    <source>
        <dbReference type="RuleBase" id="RU003686"/>
    </source>
</evidence>
<dbReference type="InterPro" id="IPR030480">
    <property type="entry name" value="Natr_peptide_CS"/>
</dbReference>
<evidence type="ECO:0000256" key="5">
    <source>
        <dbReference type="ARBA" id="ARBA00022858"/>
    </source>
</evidence>
<proteinExistence type="inferred from homology"/>
<comment type="caution">
    <text evidence="10">The sequence shown here is derived from an EMBL/GenBank/DDBJ whole genome shotgun (WGS) entry which is preliminary data.</text>
</comment>
<dbReference type="Pfam" id="PF00212">
    <property type="entry name" value="ANP"/>
    <property type="match status" value="1"/>
</dbReference>
<evidence type="ECO:0000313" key="10">
    <source>
        <dbReference type="EMBL" id="KAJ8388063.1"/>
    </source>
</evidence>
<name>A0AAD7W949_9TELE</name>
<keyword evidence="5 7" id="KW-0838">Vasoactive</keyword>
<feature type="region of interest" description="Disordered" evidence="8">
    <location>
        <begin position="54"/>
        <end position="81"/>
    </location>
</feature>